<protein>
    <recommendedName>
        <fullName evidence="4">Chromo domain-containing protein</fullName>
    </recommendedName>
</protein>
<dbReference type="GO" id="GO:0005634">
    <property type="term" value="C:nucleus"/>
    <property type="evidence" value="ECO:0007669"/>
    <property type="project" value="UniProtKB-SubCell"/>
</dbReference>
<accession>A0A0D9NI46</accession>
<dbReference type="AlphaFoldDB" id="A0A0D9NI46"/>
<evidence type="ECO:0000259" key="4">
    <source>
        <dbReference type="PROSITE" id="PS50013"/>
    </source>
</evidence>
<feature type="domain" description="Chromo" evidence="4">
    <location>
        <begin position="65"/>
        <end position="114"/>
    </location>
</feature>
<dbReference type="Proteomes" id="UP000054544">
    <property type="component" value="Unassembled WGS sequence"/>
</dbReference>
<dbReference type="EMBL" id="KE384792">
    <property type="protein sequence ID" value="KJK73634.1"/>
    <property type="molecule type" value="Genomic_DNA"/>
</dbReference>
<dbReference type="SMART" id="SM00298">
    <property type="entry name" value="CHROMO"/>
    <property type="match status" value="1"/>
</dbReference>
<keyword evidence="6" id="KW-1185">Reference proteome</keyword>
<evidence type="ECO:0000313" key="6">
    <source>
        <dbReference type="Proteomes" id="UP000054544"/>
    </source>
</evidence>
<gene>
    <name evidence="5" type="ORF">H634G_11099</name>
</gene>
<proteinExistence type="predicted"/>
<sequence>MAFPEHIGRGNRYNLRAHRPQPGSAANAFESYDDVDFTINSEPSGAFFHTNGVGKKVAGRNGNWYTVQAIKDHMIAPDGTMQYCVKWKGCGETTWEPEESLIECVPQFVMRYSKCIARRKKIITKKKRKRLGTTLRIGATKKRQQQVVLTDVTVANRAEWWYPLLGSWRGEVHSVDCIEQEEDKLIAHVTWLNGKKTRLVIWRAQGDET</sequence>
<evidence type="ECO:0000256" key="1">
    <source>
        <dbReference type="ARBA" id="ARBA00004123"/>
    </source>
</evidence>
<dbReference type="Pfam" id="PF00385">
    <property type="entry name" value="Chromo"/>
    <property type="match status" value="1"/>
</dbReference>
<dbReference type="STRING" id="1291518.A0A0D9NI46"/>
<dbReference type="Gene3D" id="2.40.50.40">
    <property type="match status" value="1"/>
</dbReference>
<evidence type="ECO:0000256" key="2">
    <source>
        <dbReference type="ARBA" id="ARBA00011353"/>
    </source>
</evidence>
<name>A0A0D9NI46_METAN</name>
<comment type="subcellular location">
    <subcellularLocation>
        <location evidence="1">Nucleus</location>
    </subcellularLocation>
</comment>
<dbReference type="SUPFAM" id="SSF54160">
    <property type="entry name" value="Chromo domain-like"/>
    <property type="match status" value="1"/>
</dbReference>
<dbReference type="InterPro" id="IPR051219">
    <property type="entry name" value="Heterochromatin_chromo-domain"/>
</dbReference>
<dbReference type="InterPro" id="IPR023780">
    <property type="entry name" value="Chromo_domain"/>
</dbReference>
<dbReference type="CDD" id="cd00024">
    <property type="entry name" value="CD_CSD"/>
    <property type="match status" value="1"/>
</dbReference>
<evidence type="ECO:0000313" key="5">
    <source>
        <dbReference type="EMBL" id="KJK73634.1"/>
    </source>
</evidence>
<dbReference type="PROSITE" id="PS50013">
    <property type="entry name" value="CHROMO_2"/>
    <property type="match status" value="1"/>
</dbReference>
<organism evidence="5 6">
    <name type="scientific">Metarhizium anisopliae BRIP 53293</name>
    <dbReference type="NCBI Taxonomy" id="1291518"/>
    <lineage>
        <taxon>Eukaryota</taxon>
        <taxon>Fungi</taxon>
        <taxon>Dikarya</taxon>
        <taxon>Ascomycota</taxon>
        <taxon>Pezizomycotina</taxon>
        <taxon>Sordariomycetes</taxon>
        <taxon>Hypocreomycetidae</taxon>
        <taxon>Hypocreales</taxon>
        <taxon>Clavicipitaceae</taxon>
        <taxon>Metarhizium</taxon>
    </lineage>
</organism>
<dbReference type="PANTHER" id="PTHR22812">
    <property type="entry name" value="CHROMOBOX PROTEIN"/>
    <property type="match status" value="1"/>
</dbReference>
<reference evidence="6" key="1">
    <citation type="journal article" date="2014" name="BMC Genomics">
        <title>The genome sequence of the biocontrol fungus Metarhizium anisopliae and comparative genomics of Metarhizium species.</title>
        <authorList>
            <person name="Pattemore J.A."/>
            <person name="Hane J.K."/>
            <person name="Williams A.H."/>
            <person name="Wilson B.A."/>
            <person name="Stodart B.J."/>
            <person name="Ash G.J."/>
        </authorList>
    </citation>
    <scope>NUCLEOTIDE SEQUENCE [LARGE SCALE GENOMIC DNA]</scope>
    <source>
        <strain evidence="6">BRIP 53293</strain>
    </source>
</reference>
<keyword evidence="3" id="KW-0539">Nucleus</keyword>
<evidence type="ECO:0000256" key="3">
    <source>
        <dbReference type="ARBA" id="ARBA00023242"/>
    </source>
</evidence>
<dbReference type="InterPro" id="IPR016197">
    <property type="entry name" value="Chromo-like_dom_sf"/>
</dbReference>
<dbReference type="GO" id="GO:0006338">
    <property type="term" value="P:chromatin remodeling"/>
    <property type="evidence" value="ECO:0007669"/>
    <property type="project" value="UniProtKB-ARBA"/>
</dbReference>
<dbReference type="InterPro" id="IPR000953">
    <property type="entry name" value="Chromo/chromo_shadow_dom"/>
</dbReference>
<comment type="subunit">
    <text evidence="2">Component of the NuA4 histone acetyltransferase complex.</text>
</comment>